<feature type="transmembrane region" description="Helical" evidence="9">
    <location>
        <begin position="239"/>
        <end position="262"/>
    </location>
</feature>
<feature type="transmembrane region" description="Helical" evidence="9">
    <location>
        <begin position="146"/>
        <end position="170"/>
    </location>
</feature>
<dbReference type="CDD" id="cd17502">
    <property type="entry name" value="MFS_Azr1_MDR_like"/>
    <property type="match status" value="1"/>
</dbReference>
<keyword evidence="12" id="KW-1185">Reference proteome</keyword>
<evidence type="ECO:0000259" key="10">
    <source>
        <dbReference type="PROSITE" id="PS50850"/>
    </source>
</evidence>
<feature type="domain" description="Major facilitator superfamily (MFS) profile" evidence="10">
    <location>
        <begin position="23"/>
        <end position="510"/>
    </location>
</feature>
<dbReference type="PANTHER" id="PTHR23501">
    <property type="entry name" value="MAJOR FACILITATOR SUPERFAMILY"/>
    <property type="match status" value="1"/>
</dbReference>
<feature type="transmembrane region" description="Helical" evidence="9">
    <location>
        <begin position="20"/>
        <end position="45"/>
    </location>
</feature>
<dbReference type="SUPFAM" id="SSF46785">
    <property type="entry name" value="Winged helix' DNA-binding domain"/>
    <property type="match status" value="1"/>
</dbReference>
<feature type="transmembrane region" description="Helical" evidence="9">
    <location>
        <begin position="57"/>
        <end position="76"/>
    </location>
</feature>
<dbReference type="SUPFAM" id="SSF103473">
    <property type="entry name" value="MFS general substrate transporter"/>
    <property type="match status" value="1"/>
</dbReference>
<dbReference type="InterPro" id="IPR036259">
    <property type="entry name" value="MFS_trans_sf"/>
</dbReference>
<evidence type="ECO:0000313" key="12">
    <source>
        <dbReference type="Proteomes" id="UP000579605"/>
    </source>
</evidence>
<dbReference type="Proteomes" id="UP000579605">
    <property type="component" value="Unassembled WGS sequence"/>
</dbReference>
<feature type="transmembrane region" description="Helical" evidence="9">
    <location>
        <begin position="214"/>
        <end position="233"/>
    </location>
</feature>
<evidence type="ECO:0000256" key="2">
    <source>
        <dbReference type="ARBA" id="ARBA00007520"/>
    </source>
</evidence>
<dbReference type="InterPro" id="IPR004638">
    <property type="entry name" value="EmrB-like"/>
</dbReference>
<dbReference type="Gene3D" id="1.20.1250.20">
    <property type="entry name" value="MFS general substrate transporter like domains"/>
    <property type="match status" value="1"/>
</dbReference>
<keyword evidence="6 9" id="KW-1133">Transmembrane helix</keyword>
<dbReference type="InterPro" id="IPR011701">
    <property type="entry name" value="MFS"/>
</dbReference>
<keyword evidence="3" id="KW-0813">Transport</keyword>
<keyword evidence="7 9" id="KW-0472">Membrane</keyword>
<dbReference type="Gene3D" id="1.20.1720.10">
    <property type="entry name" value="Multidrug resistance protein D"/>
    <property type="match status" value="1"/>
</dbReference>
<feature type="transmembrane region" description="Helical" evidence="9">
    <location>
        <begin position="344"/>
        <end position="362"/>
    </location>
</feature>
<dbReference type="FunFam" id="1.20.1720.10:FF:000004">
    <property type="entry name" value="EmrB/QacA family drug resistance transporter"/>
    <property type="match status" value="1"/>
</dbReference>
<dbReference type="InterPro" id="IPR036388">
    <property type="entry name" value="WH-like_DNA-bd_sf"/>
</dbReference>
<comment type="subcellular location">
    <subcellularLocation>
        <location evidence="1">Cell membrane</location>
        <topology evidence="1">Multi-pass membrane protein</topology>
    </subcellularLocation>
</comment>
<dbReference type="InterPro" id="IPR036390">
    <property type="entry name" value="WH_DNA-bd_sf"/>
</dbReference>
<dbReference type="Pfam" id="PF07690">
    <property type="entry name" value="MFS_1"/>
    <property type="match status" value="2"/>
</dbReference>
<dbReference type="InterPro" id="IPR020846">
    <property type="entry name" value="MFS_dom"/>
</dbReference>
<proteinExistence type="inferred from homology"/>
<feature type="transmembrane region" description="Helical" evidence="9">
    <location>
        <begin position="88"/>
        <end position="107"/>
    </location>
</feature>
<dbReference type="PROSITE" id="PS50850">
    <property type="entry name" value="MFS"/>
    <property type="match status" value="1"/>
</dbReference>
<dbReference type="RefSeq" id="WP_179789336.1">
    <property type="nucleotide sequence ID" value="NZ_BAAARR010000001.1"/>
</dbReference>
<dbReference type="GO" id="GO:0022857">
    <property type="term" value="F:transmembrane transporter activity"/>
    <property type="evidence" value="ECO:0007669"/>
    <property type="project" value="InterPro"/>
</dbReference>
<comment type="similarity">
    <text evidence="2">Belongs to the major facilitator superfamily. TCR/Tet family.</text>
</comment>
<comment type="caution">
    <text evidence="11">The sequence shown here is derived from an EMBL/GenBank/DDBJ whole genome shotgun (WGS) entry which is preliminary data.</text>
</comment>
<keyword evidence="5 9" id="KW-0812">Transmembrane</keyword>
<dbReference type="AlphaFoldDB" id="A0A852ZFC4"/>
<feature type="transmembrane region" description="Helical" evidence="9">
    <location>
        <begin position="113"/>
        <end position="134"/>
    </location>
</feature>
<evidence type="ECO:0000256" key="4">
    <source>
        <dbReference type="ARBA" id="ARBA00022475"/>
    </source>
</evidence>
<feature type="transmembrane region" description="Helical" evidence="9">
    <location>
        <begin position="283"/>
        <end position="306"/>
    </location>
</feature>
<organism evidence="11 12">
    <name type="scientific">Actinopolymorpha rutila</name>
    <dbReference type="NCBI Taxonomy" id="446787"/>
    <lineage>
        <taxon>Bacteria</taxon>
        <taxon>Bacillati</taxon>
        <taxon>Actinomycetota</taxon>
        <taxon>Actinomycetes</taxon>
        <taxon>Propionibacteriales</taxon>
        <taxon>Actinopolymorphaceae</taxon>
        <taxon>Actinopolymorpha</taxon>
    </lineage>
</organism>
<dbReference type="Gene3D" id="1.10.10.10">
    <property type="entry name" value="Winged helix-like DNA-binding domain superfamily/Winged helix DNA-binding domain"/>
    <property type="match status" value="1"/>
</dbReference>
<evidence type="ECO:0000256" key="6">
    <source>
        <dbReference type="ARBA" id="ARBA00022989"/>
    </source>
</evidence>
<accession>A0A852ZFC4</accession>
<feature type="transmembrane region" description="Helical" evidence="9">
    <location>
        <begin position="406"/>
        <end position="432"/>
    </location>
</feature>
<evidence type="ECO:0000256" key="5">
    <source>
        <dbReference type="ARBA" id="ARBA00022692"/>
    </source>
</evidence>
<dbReference type="NCBIfam" id="TIGR00711">
    <property type="entry name" value="efflux_EmrB"/>
    <property type="match status" value="1"/>
</dbReference>
<evidence type="ECO:0000256" key="7">
    <source>
        <dbReference type="ARBA" id="ARBA00023136"/>
    </source>
</evidence>
<evidence type="ECO:0000256" key="8">
    <source>
        <dbReference type="SAM" id="MobiDB-lite"/>
    </source>
</evidence>
<feature type="region of interest" description="Disordered" evidence="8">
    <location>
        <begin position="671"/>
        <end position="691"/>
    </location>
</feature>
<dbReference type="EMBL" id="JACBZH010000001">
    <property type="protein sequence ID" value="NYH91817.1"/>
    <property type="molecule type" value="Genomic_DNA"/>
</dbReference>
<evidence type="ECO:0000313" key="11">
    <source>
        <dbReference type="EMBL" id="NYH91817.1"/>
    </source>
</evidence>
<reference evidence="11 12" key="1">
    <citation type="submission" date="2020-07" db="EMBL/GenBank/DDBJ databases">
        <title>Sequencing the genomes of 1000 actinobacteria strains.</title>
        <authorList>
            <person name="Klenk H.-P."/>
        </authorList>
    </citation>
    <scope>NUCLEOTIDE SEQUENCE [LARGE SCALE GENOMIC DNA]</scope>
    <source>
        <strain evidence="11 12">DSM 18448</strain>
    </source>
</reference>
<dbReference type="GO" id="GO:0005886">
    <property type="term" value="C:plasma membrane"/>
    <property type="evidence" value="ECO:0007669"/>
    <property type="project" value="UniProtKB-SubCell"/>
</dbReference>
<evidence type="ECO:0000256" key="3">
    <source>
        <dbReference type="ARBA" id="ARBA00022448"/>
    </source>
</evidence>
<protein>
    <submittedName>
        <fullName evidence="11">EmrB/QacA subfamily drug resistance transporter</fullName>
    </submittedName>
</protein>
<feature type="transmembrane region" description="Helical" evidence="9">
    <location>
        <begin position="318"/>
        <end position="339"/>
    </location>
</feature>
<name>A0A852ZFC4_9ACTN</name>
<dbReference type="PRINTS" id="PR01036">
    <property type="entry name" value="TCRTETB"/>
</dbReference>
<feature type="transmembrane region" description="Helical" evidence="9">
    <location>
        <begin position="176"/>
        <end position="198"/>
    </location>
</feature>
<gene>
    <name evidence="11" type="ORF">F4554_004455</name>
</gene>
<evidence type="ECO:0000256" key="1">
    <source>
        <dbReference type="ARBA" id="ARBA00004651"/>
    </source>
</evidence>
<keyword evidence="4" id="KW-1003">Cell membrane</keyword>
<feature type="transmembrane region" description="Helical" evidence="9">
    <location>
        <begin position="374"/>
        <end position="394"/>
    </location>
</feature>
<sequence length="691" mass="72295">MSGPASQTVEAPTAAPPRRLAAIFTALMLAMLLAALDQTIVATALPTIVSDLGGLTHLSWVVSAYLLASTVSTPLWGKLGDQYGRKRLFQAAILVFLAGSALCGQAHSMGELIGFRALQGVGGGGLIVLTMALVGDVVSPRERGRYQGIFGGVFGIASVAGPLLGGFFVTNLGWRWVFYVNLPLGALALAVVAVVLPARRPANGGAGRRHRIDYLGALTLAGAATCLVLATSWGGTQYAWTSAMIVGLFVAAVAFAGAWLAVERRAAEPVLSPRLLALPVFRIGAAIGFVVGFVMFGALAFLPLFLQVVHQVSPTLSGIYLLPMVLGILATSVASGLVVSRTGYYRVFPLVGTPTIAVGLFLCSRLDEYSTTQAIAGSLLVLGAGLGLVMQVLLTAVQNAVDYQDLGAATSGVTFFRSIGGAFGTAVFGAIFSNQLLGNVAAALHGRPLPGGFDPTTITREPARMAALPPQVREELLHAYAVSIHSVFVWATPVALAAFVLAWFLRELPLRATATTTPTADYGEGMPGRMAVCTSQEEIERALSLLVRRDDRARGLYQQLGQAAGVALPAGSLWALCRIARAGPARAADLAAVARVPPERARPHVDTLLAAGYVAHDGDRLGVTPSGLAAVDQLVATRRAALGRRLDGWRPEEHPELSALLQRLASTSLGDEADREVFGPEGSPVRRDRPA</sequence>
<dbReference type="PANTHER" id="PTHR23501:SF197">
    <property type="entry name" value="COMD"/>
    <property type="match status" value="1"/>
</dbReference>
<evidence type="ECO:0000256" key="9">
    <source>
        <dbReference type="SAM" id="Phobius"/>
    </source>
</evidence>
<feature type="transmembrane region" description="Helical" evidence="9">
    <location>
        <begin position="479"/>
        <end position="505"/>
    </location>
</feature>